<dbReference type="InterPro" id="IPR014284">
    <property type="entry name" value="RNA_pol_sigma-70_dom"/>
</dbReference>
<dbReference type="EMBL" id="JBELQB010000001">
    <property type="protein sequence ID" value="MFL9836180.1"/>
    <property type="molecule type" value="Genomic_DNA"/>
</dbReference>
<feature type="domain" description="RNA polymerase sigma-70 region 2" evidence="6">
    <location>
        <begin position="11"/>
        <end position="77"/>
    </location>
</feature>
<evidence type="ECO:0000259" key="7">
    <source>
        <dbReference type="Pfam" id="PF08281"/>
    </source>
</evidence>
<feature type="domain" description="RNA polymerase sigma factor 70 region 4 type 2" evidence="7">
    <location>
        <begin position="102"/>
        <end position="152"/>
    </location>
</feature>
<dbReference type="Pfam" id="PF08281">
    <property type="entry name" value="Sigma70_r4_2"/>
    <property type="match status" value="1"/>
</dbReference>
<keyword evidence="2" id="KW-0805">Transcription regulation</keyword>
<evidence type="ECO:0000313" key="9">
    <source>
        <dbReference type="Proteomes" id="UP001629059"/>
    </source>
</evidence>
<sequence>MNKKKDFTAIFKTNYPKVIRLCLGYTEGREDQAKDLAQEVFLKVWQSLESFRGDASIGTWIYRITVNVCLQEVRRREVTHLKLDIVADQIISSNEKEQQFTAMYRCIDRLSPENKTIILLELESVPQSEIAEITGISHQAVRTRIHRIKEQLSKCVRNE</sequence>
<proteinExistence type="inferred from homology"/>
<evidence type="ECO:0000256" key="2">
    <source>
        <dbReference type="ARBA" id="ARBA00023015"/>
    </source>
</evidence>
<evidence type="ECO:0000256" key="3">
    <source>
        <dbReference type="ARBA" id="ARBA00023082"/>
    </source>
</evidence>
<name>A0ABW8YA13_9FLAO</name>
<organism evidence="8 9">
    <name type="scientific">Flavobacterium rhizophilum</name>
    <dbReference type="NCBI Taxonomy" id="3163296"/>
    <lineage>
        <taxon>Bacteria</taxon>
        <taxon>Pseudomonadati</taxon>
        <taxon>Bacteroidota</taxon>
        <taxon>Flavobacteriia</taxon>
        <taxon>Flavobacteriales</taxon>
        <taxon>Flavobacteriaceae</taxon>
        <taxon>Flavobacterium</taxon>
    </lineage>
</organism>
<dbReference type="InterPro" id="IPR036388">
    <property type="entry name" value="WH-like_DNA-bd_sf"/>
</dbReference>
<keyword evidence="5" id="KW-0804">Transcription</keyword>
<evidence type="ECO:0000256" key="5">
    <source>
        <dbReference type="ARBA" id="ARBA00023163"/>
    </source>
</evidence>
<evidence type="ECO:0000256" key="4">
    <source>
        <dbReference type="ARBA" id="ARBA00023125"/>
    </source>
</evidence>
<dbReference type="Gene3D" id="1.10.1740.10">
    <property type="match status" value="1"/>
</dbReference>
<dbReference type="Gene3D" id="1.10.10.10">
    <property type="entry name" value="Winged helix-like DNA-binding domain superfamily/Winged helix DNA-binding domain"/>
    <property type="match status" value="1"/>
</dbReference>
<dbReference type="RefSeq" id="WP_408073197.1">
    <property type="nucleotide sequence ID" value="NZ_JBELQB010000001.1"/>
</dbReference>
<keyword evidence="4" id="KW-0238">DNA-binding</keyword>
<keyword evidence="9" id="KW-1185">Reference proteome</keyword>
<evidence type="ECO:0000256" key="1">
    <source>
        <dbReference type="ARBA" id="ARBA00010641"/>
    </source>
</evidence>
<dbReference type="PANTHER" id="PTHR43133:SF8">
    <property type="entry name" value="RNA POLYMERASE SIGMA FACTOR HI_1459-RELATED"/>
    <property type="match status" value="1"/>
</dbReference>
<dbReference type="Pfam" id="PF04542">
    <property type="entry name" value="Sigma70_r2"/>
    <property type="match status" value="1"/>
</dbReference>
<accession>A0ABW8YA13</accession>
<gene>
    <name evidence="8" type="ORF">ABS768_01640</name>
</gene>
<comment type="caution">
    <text evidence="8">The sequence shown here is derived from an EMBL/GenBank/DDBJ whole genome shotgun (WGS) entry which is preliminary data.</text>
</comment>
<dbReference type="InterPro" id="IPR007627">
    <property type="entry name" value="RNA_pol_sigma70_r2"/>
</dbReference>
<reference evidence="8 9" key="1">
    <citation type="submission" date="2024-06" db="EMBL/GenBank/DDBJ databases">
        <authorList>
            <person name="Kaempfer P."/>
            <person name="Viver T."/>
        </authorList>
    </citation>
    <scope>NUCLEOTIDE SEQUENCE [LARGE SCALE GENOMIC DNA]</scope>
    <source>
        <strain evidence="8 9">ST-75</strain>
    </source>
</reference>
<dbReference type="InterPro" id="IPR013324">
    <property type="entry name" value="RNA_pol_sigma_r3/r4-like"/>
</dbReference>
<dbReference type="InterPro" id="IPR013325">
    <property type="entry name" value="RNA_pol_sigma_r2"/>
</dbReference>
<protein>
    <submittedName>
        <fullName evidence="8">Sigma-70 family RNA polymerase sigma factor</fullName>
    </submittedName>
</protein>
<dbReference type="InterPro" id="IPR013249">
    <property type="entry name" value="RNA_pol_sigma70_r4_t2"/>
</dbReference>
<dbReference type="NCBIfam" id="TIGR02937">
    <property type="entry name" value="sigma70-ECF"/>
    <property type="match status" value="1"/>
</dbReference>
<dbReference type="SUPFAM" id="SSF88659">
    <property type="entry name" value="Sigma3 and sigma4 domains of RNA polymerase sigma factors"/>
    <property type="match status" value="1"/>
</dbReference>
<evidence type="ECO:0000313" key="8">
    <source>
        <dbReference type="EMBL" id="MFL9836180.1"/>
    </source>
</evidence>
<dbReference type="InterPro" id="IPR039425">
    <property type="entry name" value="RNA_pol_sigma-70-like"/>
</dbReference>
<dbReference type="Proteomes" id="UP001629059">
    <property type="component" value="Unassembled WGS sequence"/>
</dbReference>
<comment type="similarity">
    <text evidence="1">Belongs to the sigma-70 factor family. ECF subfamily.</text>
</comment>
<dbReference type="SUPFAM" id="SSF88946">
    <property type="entry name" value="Sigma2 domain of RNA polymerase sigma factors"/>
    <property type="match status" value="1"/>
</dbReference>
<evidence type="ECO:0000259" key="6">
    <source>
        <dbReference type="Pfam" id="PF04542"/>
    </source>
</evidence>
<dbReference type="PANTHER" id="PTHR43133">
    <property type="entry name" value="RNA POLYMERASE ECF-TYPE SIGMA FACTO"/>
    <property type="match status" value="1"/>
</dbReference>
<keyword evidence="3" id="KW-0731">Sigma factor</keyword>